<gene>
    <name evidence="1" type="ORF">WN51_06464</name>
</gene>
<protein>
    <submittedName>
        <fullName evidence="1">Uncharacterized protein</fullName>
    </submittedName>
</protein>
<reference evidence="1 2" key="1">
    <citation type="submission" date="2015-07" db="EMBL/GenBank/DDBJ databases">
        <title>The genome of Melipona quadrifasciata.</title>
        <authorList>
            <person name="Pan H."/>
            <person name="Kapheim K."/>
        </authorList>
    </citation>
    <scope>NUCLEOTIDE SEQUENCE [LARGE SCALE GENOMIC DNA]</scope>
    <source>
        <strain evidence="1">0111107301</strain>
        <tissue evidence="1">Whole body</tissue>
    </source>
</reference>
<name>A0A0M9A9N4_9HYME</name>
<dbReference type="AlphaFoldDB" id="A0A0M9A9N4"/>
<accession>A0A0M9A9N4</accession>
<dbReference type="Proteomes" id="UP000053105">
    <property type="component" value="Unassembled WGS sequence"/>
</dbReference>
<dbReference type="EMBL" id="KQ435709">
    <property type="protein sequence ID" value="KOX80050.1"/>
    <property type="molecule type" value="Genomic_DNA"/>
</dbReference>
<evidence type="ECO:0000313" key="1">
    <source>
        <dbReference type="EMBL" id="KOX80050.1"/>
    </source>
</evidence>
<organism evidence="1 2">
    <name type="scientific">Melipona quadrifasciata</name>
    <dbReference type="NCBI Taxonomy" id="166423"/>
    <lineage>
        <taxon>Eukaryota</taxon>
        <taxon>Metazoa</taxon>
        <taxon>Ecdysozoa</taxon>
        <taxon>Arthropoda</taxon>
        <taxon>Hexapoda</taxon>
        <taxon>Insecta</taxon>
        <taxon>Pterygota</taxon>
        <taxon>Neoptera</taxon>
        <taxon>Endopterygota</taxon>
        <taxon>Hymenoptera</taxon>
        <taxon>Apocrita</taxon>
        <taxon>Aculeata</taxon>
        <taxon>Apoidea</taxon>
        <taxon>Anthophila</taxon>
        <taxon>Apidae</taxon>
        <taxon>Melipona</taxon>
    </lineage>
</organism>
<sequence length="57" mass="6637">MFANQGAKTAENERLIVRVRRRKFAEGEFRLGSCASSRLLRDTRKRSQQLDLLNSRV</sequence>
<evidence type="ECO:0000313" key="2">
    <source>
        <dbReference type="Proteomes" id="UP000053105"/>
    </source>
</evidence>
<keyword evidence="2" id="KW-1185">Reference proteome</keyword>
<proteinExistence type="predicted"/>